<dbReference type="AlphaFoldDB" id="A0A2B7YTE1"/>
<keyword evidence="3" id="KW-1185">Reference proteome</keyword>
<feature type="compositionally biased region" description="Polar residues" evidence="1">
    <location>
        <begin position="158"/>
        <end position="175"/>
    </location>
</feature>
<dbReference type="Pfam" id="PF13095">
    <property type="entry name" value="FTA2"/>
    <property type="match status" value="1"/>
</dbReference>
<dbReference type="EMBL" id="PDNA01000018">
    <property type="protein sequence ID" value="PGH23897.1"/>
    <property type="molecule type" value="Genomic_DNA"/>
</dbReference>
<name>A0A2B7YTE1_POLH7</name>
<gene>
    <name evidence="2" type="ORF">AJ80_01959</name>
</gene>
<dbReference type="InterPro" id="IPR011009">
    <property type="entry name" value="Kinase-like_dom_sf"/>
</dbReference>
<evidence type="ECO:0000313" key="2">
    <source>
        <dbReference type="EMBL" id="PGH23897.1"/>
    </source>
</evidence>
<dbReference type="InterPro" id="IPR025213">
    <property type="entry name" value="Sim4_Fta2"/>
</dbReference>
<evidence type="ECO:0000313" key="3">
    <source>
        <dbReference type="Proteomes" id="UP000224634"/>
    </source>
</evidence>
<dbReference type="SUPFAM" id="SSF56112">
    <property type="entry name" value="Protein kinase-like (PK-like)"/>
    <property type="match status" value="1"/>
</dbReference>
<accession>A0A2B7YTE1</accession>
<dbReference type="STRING" id="1447883.A0A2B7YTE1"/>
<evidence type="ECO:0008006" key="4">
    <source>
        <dbReference type="Google" id="ProtNLM"/>
    </source>
</evidence>
<dbReference type="Proteomes" id="UP000224634">
    <property type="component" value="Unassembled WGS sequence"/>
</dbReference>
<sequence>MSVMDDTMIGRWLSDLPMDDPTRKSTSKPMLRRFIHHDKPIKYLGFLGSGAEAVVYRVEIEGNEYAIKIFRHWTYSGWEALEKRARHYAYPIAHEARAFARLDSVGKNGTWAVHARVQISDGNERPRSGSKRASGGAKEIGACDSLRHSVKGEYASPKSATRTLTSDADNSSEGFPSQIGGMTLGGTQGSSGWPSRRVTGSGAGLP</sequence>
<proteinExistence type="predicted"/>
<dbReference type="OrthoDB" id="3432781at2759"/>
<reference evidence="2 3" key="1">
    <citation type="submission" date="2017-10" db="EMBL/GenBank/DDBJ databases">
        <title>Comparative genomics in systemic dimorphic fungi from Ajellomycetaceae.</title>
        <authorList>
            <person name="Munoz J.F."/>
            <person name="Mcewen J.G."/>
            <person name="Clay O.K."/>
            <person name="Cuomo C.A."/>
        </authorList>
    </citation>
    <scope>NUCLEOTIDE SEQUENCE [LARGE SCALE GENOMIC DNA]</scope>
    <source>
        <strain evidence="2 3">UAMH7299</strain>
    </source>
</reference>
<protein>
    <recommendedName>
        <fullName evidence="4">Protein kinase domain-containing protein</fullName>
    </recommendedName>
</protein>
<feature type="region of interest" description="Disordered" evidence="1">
    <location>
        <begin position="152"/>
        <end position="206"/>
    </location>
</feature>
<comment type="caution">
    <text evidence="2">The sequence shown here is derived from an EMBL/GenBank/DDBJ whole genome shotgun (WGS) entry which is preliminary data.</text>
</comment>
<organism evidence="2 3">
    <name type="scientific">Polytolypa hystricis (strain UAMH7299)</name>
    <dbReference type="NCBI Taxonomy" id="1447883"/>
    <lineage>
        <taxon>Eukaryota</taxon>
        <taxon>Fungi</taxon>
        <taxon>Dikarya</taxon>
        <taxon>Ascomycota</taxon>
        <taxon>Pezizomycotina</taxon>
        <taxon>Eurotiomycetes</taxon>
        <taxon>Eurotiomycetidae</taxon>
        <taxon>Onygenales</taxon>
        <taxon>Onygenales incertae sedis</taxon>
        <taxon>Polytolypa</taxon>
    </lineage>
</organism>
<evidence type="ECO:0000256" key="1">
    <source>
        <dbReference type="SAM" id="MobiDB-lite"/>
    </source>
</evidence>